<proteinExistence type="predicted"/>
<dbReference type="Proteomes" id="UP001500298">
    <property type="component" value="Unassembled WGS sequence"/>
</dbReference>
<comment type="caution">
    <text evidence="1">The sequence shown here is derived from an EMBL/GenBank/DDBJ whole genome shotgun (WGS) entry which is preliminary data.</text>
</comment>
<reference evidence="2" key="1">
    <citation type="journal article" date="2019" name="Int. J. Syst. Evol. Microbiol.">
        <title>The Global Catalogue of Microorganisms (GCM) 10K type strain sequencing project: providing services to taxonomists for standard genome sequencing and annotation.</title>
        <authorList>
            <consortium name="The Broad Institute Genomics Platform"/>
            <consortium name="The Broad Institute Genome Sequencing Center for Infectious Disease"/>
            <person name="Wu L."/>
            <person name="Ma J."/>
        </authorList>
    </citation>
    <scope>NUCLEOTIDE SEQUENCE [LARGE SCALE GENOMIC DNA]</scope>
    <source>
        <strain evidence="2">JCM 18326</strain>
    </source>
</reference>
<evidence type="ECO:0000313" key="1">
    <source>
        <dbReference type="EMBL" id="GAA4851669.1"/>
    </source>
</evidence>
<dbReference type="PROSITE" id="PS51257">
    <property type="entry name" value="PROKAR_LIPOPROTEIN"/>
    <property type="match status" value="1"/>
</dbReference>
<dbReference type="PANTHER" id="PTHR41247:SF1">
    <property type="entry name" value="HTH-TYPE TRANSCRIPTIONAL REPRESSOR YCNK"/>
    <property type="match status" value="1"/>
</dbReference>
<accession>A0ABP9DQY5</accession>
<dbReference type="Pfam" id="PF05573">
    <property type="entry name" value="NosL"/>
    <property type="match status" value="1"/>
</dbReference>
<organism evidence="1 2">
    <name type="scientific">Algivirga pacifica</name>
    <dbReference type="NCBI Taxonomy" id="1162670"/>
    <lineage>
        <taxon>Bacteria</taxon>
        <taxon>Pseudomonadati</taxon>
        <taxon>Bacteroidota</taxon>
        <taxon>Cytophagia</taxon>
        <taxon>Cytophagales</taxon>
        <taxon>Flammeovirgaceae</taxon>
        <taxon>Algivirga</taxon>
    </lineage>
</organism>
<gene>
    <name evidence="1" type="ORF">GCM10023331_40310</name>
</gene>
<dbReference type="InterPro" id="IPR008719">
    <property type="entry name" value="N2O_reductase_NosL"/>
</dbReference>
<evidence type="ECO:0008006" key="3">
    <source>
        <dbReference type="Google" id="ProtNLM"/>
    </source>
</evidence>
<evidence type="ECO:0000313" key="2">
    <source>
        <dbReference type="Proteomes" id="UP001500298"/>
    </source>
</evidence>
<dbReference type="RefSeq" id="WP_345375162.1">
    <property type="nucleotide sequence ID" value="NZ_BAABJX010000068.1"/>
</dbReference>
<sequence>MKWIYSLLFISLTFLGCQSSDKKHQHQQEEAEATVSDNCAHCGMPTSSYKQWSSSLVDENSKEHKFCSNKCLMMTIHQMEELSNPTEVSVTDYYTLEKIDGKKAFFVWGSDKVGPMGKGFVAFKTKEDAESFAKDYNGQLPVLSYKDIDTEVVKKAIQ</sequence>
<dbReference type="PANTHER" id="PTHR41247">
    <property type="entry name" value="HTH-TYPE TRANSCRIPTIONAL REPRESSOR YCNK"/>
    <property type="match status" value="1"/>
</dbReference>
<dbReference type="Gene3D" id="3.30.70.2050">
    <property type="match status" value="1"/>
</dbReference>
<keyword evidence="2" id="KW-1185">Reference proteome</keyword>
<name>A0ABP9DQY5_9BACT</name>
<dbReference type="SUPFAM" id="SSF160387">
    <property type="entry name" value="NosL/MerB-like"/>
    <property type="match status" value="1"/>
</dbReference>
<protein>
    <recommendedName>
        <fullName evidence="3">Nitrous oxide reductase accessory protein NosL</fullName>
    </recommendedName>
</protein>
<dbReference type="EMBL" id="BAABJX010000068">
    <property type="protein sequence ID" value="GAA4851669.1"/>
    <property type="molecule type" value="Genomic_DNA"/>
</dbReference>